<dbReference type="InterPro" id="IPR035940">
    <property type="entry name" value="CAP_sf"/>
</dbReference>
<dbReference type="AlphaFoldDB" id="J3P1P3"/>
<reference evidence="3" key="3">
    <citation type="submission" date="2010-09" db="EMBL/GenBank/DDBJ databases">
        <title>Annotation of Gaeumannomyces graminis var. tritici R3-111a-1.</title>
        <authorList>
            <consortium name="The Broad Institute Genome Sequencing Platform"/>
            <person name="Ma L.-J."/>
            <person name="Dead R."/>
            <person name="Young S.K."/>
            <person name="Zeng Q."/>
            <person name="Gargeya S."/>
            <person name="Fitzgerald M."/>
            <person name="Haas B."/>
            <person name="Abouelleil A."/>
            <person name="Alvarado L."/>
            <person name="Arachchi H.M."/>
            <person name="Berlin A."/>
            <person name="Brown A."/>
            <person name="Chapman S.B."/>
            <person name="Chen Z."/>
            <person name="Dunbar C."/>
            <person name="Freedman E."/>
            <person name="Gearin G."/>
            <person name="Gellesch M."/>
            <person name="Goldberg J."/>
            <person name="Griggs A."/>
            <person name="Gujja S."/>
            <person name="Heiman D."/>
            <person name="Howarth C."/>
            <person name="Larson L."/>
            <person name="Lui A."/>
            <person name="MacDonald P.J.P."/>
            <person name="Mehta T."/>
            <person name="Montmayeur A."/>
            <person name="Murphy C."/>
            <person name="Neiman D."/>
            <person name="Pearson M."/>
            <person name="Priest M."/>
            <person name="Roberts A."/>
            <person name="Saif S."/>
            <person name="Shea T."/>
            <person name="Shenoy N."/>
            <person name="Sisk P."/>
            <person name="Stolte C."/>
            <person name="Sykes S."/>
            <person name="Yandava C."/>
            <person name="Wortman J."/>
            <person name="Nusbaum C."/>
            <person name="Birren B."/>
        </authorList>
    </citation>
    <scope>NUCLEOTIDE SEQUENCE</scope>
    <source>
        <strain evidence="3">R3-111a-1</strain>
    </source>
</reference>
<dbReference type="HOGENOM" id="CLU_035730_9_1_1"/>
<reference evidence="4" key="5">
    <citation type="submission" date="2018-04" db="UniProtKB">
        <authorList>
            <consortium name="EnsemblFungi"/>
        </authorList>
    </citation>
    <scope>IDENTIFICATION</scope>
    <source>
        <strain evidence="4">R3-111a-1</strain>
    </source>
</reference>
<dbReference type="SMART" id="SM00198">
    <property type="entry name" value="SCP"/>
    <property type="match status" value="1"/>
</dbReference>
<dbReference type="GeneID" id="20347899"/>
<dbReference type="PANTHER" id="PTHR10334">
    <property type="entry name" value="CYSTEINE-RICH SECRETORY PROTEIN-RELATED"/>
    <property type="match status" value="1"/>
</dbReference>
<dbReference type="PRINTS" id="PR00837">
    <property type="entry name" value="V5TPXLIKE"/>
</dbReference>
<keyword evidence="5" id="KW-1185">Reference proteome</keyword>
<dbReference type="Proteomes" id="UP000006039">
    <property type="component" value="Unassembled WGS sequence"/>
</dbReference>
<dbReference type="CDD" id="cd05382">
    <property type="entry name" value="CAP_GAPR1-like"/>
    <property type="match status" value="1"/>
</dbReference>
<dbReference type="InterPro" id="IPR034113">
    <property type="entry name" value="SCP_GAPR1-like"/>
</dbReference>
<organism evidence="3">
    <name type="scientific">Gaeumannomyces tritici (strain R3-111a-1)</name>
    <name type="common">Wheat and barley take-all root rot fungus</name>
    <name type="synonym">Gaeumannomyces graminis var. tritici</name>
    <dbReference type="NCBI Taxonomy" id="644352"/>
    <lineage>
        <taxon>Eukaryota</taxon>
        <taxon>Fungi</taxon>
        <taxon>Dikarya</taxon>
        <taxon>Ascomycota</taxon>
        <taxon>Pezizomycotina</taxon>
        <taxon>Sordariomycetes</taxon>
        <taxon>Sordariomycetidae</taxon>
        <taxon>Magnaporthales</taxon>
        <taxon>Magnaporthaceae</taxon>
        <taxon>Gaeumannomyces</taxon>
    </lineage>
</organism>
<protein>
    <recommendedName>
        <fullName evidence="2">SCP domain-containing protein</fullName>
    </recommendedName>
</protein>
<feature type="chain" id="PRO_5015094767" description="SCP domain-containing protein" evidence="1">
    <location>
        <begin position="23"/>
        <end position="158"/>
    </location>
</feature>
<name>J3P1P3_GAET3</name>
<gene>
    <name evidence="4" type="primary">20347899</name>
    <name evidence="3" type="ORF">GGTG_07441</name>
</gene>
<proteinExistence type="predicted"/>
<feature type="domain" description="SCP" evidence="2">
    <location>
        <begin position="25"/>
        <end position="155"/>
    </location>
</feature>
<evidence type="ECO:0000313" key="3">
    <source>
        <dbReference type="EMBL" id="EJT73585.1"/>
    </source>
</evidence>
<dbReference type="eggNOG" id="KOG3017">
    <property type="taxonomic scope" value="Eukaryota"/>
</dbReference>
<dbReference type="Pfam" id="PF00188">
    <property type="entry name" value="CAP"/>
    <property type="match status" value="1"/>
</dbReference>
<reference evidence="3" key="2">
    <citation type="submission" date="2010-07" db="EMBL/GenBank/DDBJ databases">
        <authorList>
            <consortium name="The Broad Institute Genome Sequencing Platform"/>
            <consortium name="Broad Institute Genome Sequencing Center for Infectious Disease"/>
            <person name="Ma L.-J."/>
            <person name="Dead R."/>
            <person name="Young S."/>
            <person name="Zeng Q."/>
            <person name="Koehrsen M."/>
            <person name="Alvarado L."/>
            <person name="Berlin A."/>
            <person name="Chapman S.B."/>
            <person name="Chen Z."/>
            <person name="Freedman E."/>
            <person name="Gellesch M."/>
            <person name="Goldberg J."/>
            <person name="Griggs A."/>
            <person name="Gujja S."/>
            <person name="Heilman E.R."/>
            <person name="Heiman D."/>
            <person name="Hepburn T."/>
            <person name="Howarth C."/>
            <person name="Jen D."/>
            <person name="Larson L."/>
            <person name="Mehta T."/>
            <person name="Neiman D."/>
            <person name="Pearson M."/>
            <person name="Roberts A."/>
            <person name="Saif S."/>
            <person name="Shea T."/>
            <person name="Shenoy N."/>
            <person name="Sisk P."/>
            <person name="Stolte C."/>
            <person name="Sykes S."/>
            <person name="Walk T."/>
            <person name="White J."/>
            <person name="Yandava C."/>
            <person name="Haas B."/>
            <person name="Nusbaum C."/>
            <person name="Birren B."/>
        </authorList>
    </citation>
    <scope>NUCLEOTIDE SEQUENCE</scope>
    <source>
        <strain evidence="3">R3-111a-1</strain>
    </source>
</reference>
<dbReference type="STRING" id="644352.J3P1P3"/>
<keyword evidence="1" id="KW-0732">Signal</keyword>
<accession>J3P1P3</accession>
<dbReference type="InterPro" id="IPR001283">
    <property type="entry name" value="CRISP-related"/>
</dbReference>
<dbReference type="InterPro" id="IPR014044">
    <property type="entry name" value="CAP_dom"/>
</dbReference>
<dbReference type="EMBL" id="GL385398">
    <property type="protein sequence ID" value="EJT73585.1"/>
    <property type="molecule type" value="Genomic_DNA"/>
</dbReference>
<evidence type="ECO:0000313" key="5">
    <source>
        <dbReference type="Proteomes" id="UP000006039"/>
    </source>
</evidence>
<dbReference type="OrthoDB" id="43654at2759"/>
<dbReference type="EnsemblFungi" id="EJT73585">
    <property type="protein sequence ID" value="EJT73585"/>
    <property type="gene ID" value="GGTG_07441"/>
</dbReference>
<dbReference type="VEuPathDB" id="FungiDB:GGTG_07441"/>
<feature type="signal peptide" evidence="1">
    <location>
        <begin position="1"/>
        <end position="22"/>
    </location>
</feature>
<dbReference type="Gene3D" id="3.40.33.10">
    <property type="entry name" value="CAP"/>
    <property type="match status" value="1"/>
</dbReference>
<evidence type="ECO:0000259" key="2">
    <source>
        <dbReference type="SMART" id="SM00198"/>
    </source>
</evidence>
<dbReference type="RefSeq" id="XP_009223529.1">
    <property type="nucleotide sequence ID" value="XM_009225265.1"/>
</dbReference>
<sequence length="158" mass="17037">MYFNIGSALTVTLALCSGVVSALTADQQAALDLHNKGRNDLNYPTLSWDSGLQSKAQAWANTLAQRGKLEHAGVGGENLYWISAGGSLKGATQSWMNEKSKYKGEKIPEGNFAGYGHYTQCMWKTTKKVGMASARDSKGGLYVVARYDPAGNIRGQKL</sequence>
<dbReference type="SUPFAM" id="SSF55797">
    <property type="entry name" value="PR-1-like"/>
    <property type="match status" value="1"/>
</dbReference>
<evidence type="ECO:0000256" key="1">
    <source>
        <dbReference type="SAM" id="SignalP"/>
    </source>
</evidence>
<evidence type="ECO:0000313" key="4">
    <source>
        <dbReference type="EnsemblFungi" id="EJT73585"/>
    </source>
</evidence>
<reference evidence="4" key="4">
    <citation type="journal article" date="2015" name="G3 (Bethesda)">
        <title>Genome sequences of three phytopathogenic species of the Magnaporthaceae family of fungi.</title>
        <authorList>
            <person name="Okagaki L.H."/>
            <person name="Nunes C.C."/>
            <person name="Sailsbery J."/>
            <person name="Clay B."/>
            <person name="Brown D."/>
            <person name="John T."/>
            <person name="Oh Y."/>
            <person name="Young N."/>
            <person name="Fitzgerald M."/>
            <person name="Haas B.J."/>
            <person name="Zeng Q."/>
            <person name="Young S."/>
            <person name="Adiconis X."/>
            <person name="Fan L."/>
            <person name="Levin J.Z."/>
            <person name="Mitchell T.K."/>
            <person name="Okubara P.A."/>
            <person name="Farman M.L."/>
            <person name="Kohn L.M."/>
            <person name="Birren B."/>
            <person name="Ma L.-J."/>
            <person name="Dean R.A."/>
        </authorList>
    </citation>
    <scope>NUCLEOTIDE SEQUENCE</scope>
    <source>
        <strain evidence="4">R3-111a-1</strain>
    </source>
</reference>
<reference evidence="5" key="1">
    <citation type="submission" date="2010-07" db="EMBL/GenBank/DDBJ databases">
        <title>The genome sequence of Gaeumannomyces graminis var. tritici strain R3-111a-1.</title>
        <authorList>
            <consortium name="The Broad Institute Genome Sequencing Platform"/>
            <person name="Ma L.-J."/>
            <person name="Dead R."/>
            <person name="Young S."/>
            <person name="Zeng Q."/>
            <person name="Koehrsen M."/>
            <person name="Alvarado L."/>
            <person name="Berlin A."/>
            <person name="Chapman S.B."/>
            <person name="Chen Z."/>
            <person name="Freedman E."/>
            <person name="Gellesch M."/>
            <person name="Goldberg J."/>
            <person name="Griggs A."/>
            <person name="Gujja S."/>
            <person name="Heilman E.R."/>
            <person name="Heiman D."/>
            <person name="Hepburn T."/>
            <person name="Howarth C."/>
            <person name="Jen D."/>
            <person name="Larson L."/>
            <person name="Mehta T."/>
            <person name="Neiman D."/>
            <person name="Pearson M."/>
            <person name="Roberts A."/>
            <person name="Saif S."/>
            <person name="Shea T."/>
            <person name="Shenoy N."/>
            <person name="Sisk P."/>
            <person name="Stolte C."/>
            <person name="Sykes S."/>
            <person name="Walk T."/>
            <person name="White J."/>
            <person name="Yandava C."/>
            <person name="Haas B."/>
            <person name="Nusbaum C."/>
            <person name="Birren B."/>
        </authorList>
    </citation>
    <scope>NUCLEOTIDE SEQUENCE [LARGE SCALE GENOMIC DNA]</scope>
    <source>
        <strain evidence="5">R3-111a-1</strain>
    </source>
</reference>